<evidence type="ECO:0000313" key="3">
    <source>
        <dbReference type="EMBL" id="NEW09220.1"/>
    </source>
</evidence>
<feature type="transmembrane region" description="Helical" evidence="2">
    <location>
        <begin position="26"/>
        <end position="43"/>
    </location>
</feature>
<gene>
    <name evidence="3" type="ORF">GK047_24920</name>
</gene>
<keyword evidence="2" id="KW-0812">Transmembrane</keyword>
<reference evidence="3" key="1">
    <citation type="submission" date="2020-02" db="EMBL/GenBank/DDBJ databases">
        <authorList>
            <person name="Shen X.-R."/>
            <person name="Zhang Y.-X."/>
        </authorList>
    </citation>
    <scope>NUCLEOTIDE SEQUENCE</scope>
    <source>
        <strain evidence="3">SYP-B3998</strain>
    </source>
</reference>
<dbReference type="PANTHER" id="PTHR33133:SF1">
    <property type="entry name" value="EXPRESSED PROTEIN-RELATED"/>
    <property type="match status" value="1"/>
</dbReference>
<evidence type="ECO:0008006" key="4">
    <source>
        <dbReference type="Google" id="ProtNLM"/>
    </source>
</evidence>
<evidence type="ECO:0000256" key="2">
    <source>
        <dbReference type="SAM" id="Phobius"/>
    </source>
</evidence>
<protein>
    <recommendedName>
        <fullName evidence="4">Glycerophosphoryl diester phosphodiesterase membrane domain-containing protein</fullName>
    </recommendedName>
</protein>
<feature type="transmembrane region" description="Helical" evidence="2">
    <location>
        <begin position="92"/>
        <end position="118"/>
    </location>
</feature>
<sequence>MLNTPIRPMGIGRILDRSFLLYRKHFVKLTLVMLILYGPFYLLQHLLLYQEAASASASILDQIRNGGSWQDIVTSGAAFRGTSPDIDVWKSLVFLLVLFPLFLLGMMPASVASVVHLVKAHLLGEKVPGVGDMLKKSFRRFWPLAGSTALDGLIVLGMYVVFFFIFGIFVIVFALGAGLSGTLSGSGMGTGVVIGIIFFILLTIAGLLTGAYFFLRWGYYLPIVALGEDSIGLSRSWRLTRGNFWRLFLMFFVLIIILYLFQAVIQLIVTAAFGLGLGAQLLLSLVSILIAPLGILSYAISFFDLKVRNDGLGLETMIHNTINPSGSEQLYQPERIEPALPRVVESELPNQLEEQSLPREESQGREQQEAFLEPDPFDPFDEQENQQALNKAEDREPQNQNEASQKDGKPEDSDKKNE</sequence>
<proteinExistence type="predicted"/>
<feature type="transmembrane region" description="Helical" evidence="2">
    <location>
        <begin position="281"/>
        <end position="303"/>
    </location>
</feature>
<feature type="transmembrane region" description="Helical" evidence="2">
    <location>
        <begin position="244"/>
        <end position="269"/>
    </location>
</feature>
<keyword evidence="2" id="KW-1133">Transmembrane helix</keyword>
<feature type="transmembrane region" description="Helical" evidence="2">
    <location>
        <begin position="191"/>
        <end position="215"/>
    </location>
</feature>
<feature type="compositionally biased region" description="Basic and acidic residues" evidence="1">
    <location>
        <begin position="356"/>
        <end position="368"/>
    </location>
</feature>
<dbReference type="PANTHER" id="PTHR33133">
    <property type="entry name" value="OS08G0107100 PROTEIN-RELATED"/>
    <property type="match status" value="1"/>
</dbReference>
<organism evidence="3">
    <name type="scientific">Paenibacillus sp. SYP-B3998</name>
    <dbReference type="NCBI Taxonomy" id="2678564"/>
    <lineage>
        <taxon>Bacteria</taxon>
        <taxon>Bacillati</taxon>
        <taxon>Bacillota</taxon>
        <taxon>Bacilli</taxon>
        <taxon>Bacillales</taxon>
        <taxon>Paenibacillaceae</taxon>
        <taxon>Paenibacillus</taxon>
    </lineage>
</organism>
<dbReference type="EMBL" id="JAAIKC010000014">
    <property type="protein sequence ID" value="NEW09220.1"/>
    <property type="molecule type" value="Genomic_DNA"/>
</dbReference>
<keyword evidence="2" id="KW-0472">Membrane</keyword>
<dbReference type="AlphaFoldDB" id="A0A6G4A4G5"/>
<accession>A0A6G4A4G5</accession>
<feature type="region of interest" description="Disordered" evidence="1">
    <location>
        <begin position="348"/>
        <end position="418"/>
    </location>
</feature>
<feature type="compositionally biased region" description="Acidic residues" evidence="1">
    <location>
        <begin position="375"/>
        <end position="384"/>
    </location>
</feature>
<evidence type="ECO:0000256" key="1">
    <source>
        <dbReference type="SAM" id="MobiDB-lite"/>
    </source>
</evidence>
<comment type="caution">
    <text evidence="3">The sequence shown here is derived from an EMBL/GenBank/DDBJ whole genome shotgun (WGS) entry which is preliminary data.</text>
</comment>
<feature type="transmembrane region" description="Helical" evidence="2">
    <location>
        <begin position="149"/>
        <end position="179"/>
    </location>
</feature>
<name>A0A6G4A4G5_9BACL</name>
<feature type="compositionally biased region" description="Basic and acidic residues" evidence="1">
    <location>
        <begin position="404"/>
        <end position="418"/>
    </location>
</feature>